<dbReference type="KEGG" id="cvn:111122577"/>
<proteinExistence type="predicted"/>
<feature type="region of interest" description="Disordered" evidence="1">
    <location>
        <begin position="1"/>
        <end position="25"/>
    </location>
</feature>
<evidence type="ECO:0000313" key="4">
    <source>
        <dbReference type="RefSeq" id="XP_022320073.1"/>
    </source>
</evidence>
<keyword evidence="3" id="KW-1185">Reference proteome</keyword>
<sequence length="683" mass="78306">MDAKVMFGRSQSAAQETSGGKQLFNERHSRDKIENFLKELEAKETGKGQIIKEAWEEYRCLMKNEKILAYKHPKQFFENLKNPERGKKRHKMRLNQSPLSKLIASNVKSEWVKGAEVQFESLQASDQKLMDIMMADKNYMEGKTQNADSTPNDSELDLYPEGCDDFAKLSIINLLHITEKENPLDASCKKEYIKLVCKEATLQKEFPKQYQRNMPGLLRDEDPDAVHVSEYDKKVPKKGPLYFFIKKYTVGNKEVMAKRSLREYYILSMAESILLQCDPNSEWTFSYPDEIQQSSNSDSTGTHELLTQKSPQNCPFSNSVRSRPDYLLPLGDIHMAGTYPLPSKNVLQNMMTEDEKRGSVKSSDSESGRKVLQKQNKIHGYEDQNQVPVGEDPQTRPPRKVLGRQNSNSRSEAFGTIPEPGDVNVTHWREAYSDLHKSWSYQKSQIEELTNRLSSFASKQLTEGNAAFTDLSDKNRPTKIGEKFGLIFDDEWSEVFEELKDEGMNDEIVICKLQQMVQYGFKFCQKKAAEQLSDLECSMKIPILQPFHMKQSLHVPKDMVKTLTSATSKHAKEYRKYTASISTPEVCKVFFKEESEFLQKTFPQCSSGSKLKDYINVCIEQMWLMCVQDPQMSLGFAASGQPFDKELYKFYEKKGGVVHLTVWPVVYLHDGGPIISKGYVLPK</sequence>
<feature type="region of interest" description="Disordered" evidence="1">
    <location>
        <begin position="353"/>
        <end position="419"/>
    </location>
</feature>
<dbReference type="Proteomes" id="UP000694844">
    <property type="component" value="Chromosome 3"/>
</dbReference>
<feature type="compositionally biased region" description="Basic and acidic residues" evidence="1">
    <location>
        <begin position="353"/>
        <end position="369"/>
    </location>
</feature>
<dbReference type="InterPro" id="IPR031981">
    <property type="entry name" value="MIEAP_C"/>
</dbReference>
<evidence type="ECO:0000259" key="2">
    <source>
        <dbReference type="Pfam" id="PF16026"/>
    </source>
</evidence>
<name>A0A8B8CW98_CRAVI</name>
<dbReference type="RefSeq" id="XP_022320073.1">
    <property type="nucleotide sequence ID" value="XM_022464365.1"/>
</dbReference>
<reference evidence="4" key="1">
    <citation type="submission" date="2025-08" db="UniProtKB">
        <authorList>
            <consortium name="RefSeq"/>
        </authorList>
    </citation>
    <scope>IDENTIFICATION</scope>
    <source>
        <tissue evidence="4">Whole sample</tissue>
    </source>
</reference>
<dbReference type="AlphaFoldDB" id="A0A8B8CW98"/>
<feature type="compositionally biased region" description="Polar residues" evidence="1">
    <location>
        <begin position="9"/>
        <end position="20"/>
    </location>
</feature>
<organism evidence="3 4">
    <name type="scientific">Crassostrea virginica</name>
    <name type="common">Eastern oyster</name>
    <dbReference type="NCBI Taxonomy" id="6565"/>
    <lineage>
        <taxon>Eukaryota</taxon>
        <taxon>Metazoa</taxon>
        <taxon>Spiralia</taxon>
        <taxon>Lophotrochozoa</taxon>
        <taxon>Mollusca</taxon>
        <taxon>Bivalvia</taxon>
        <taxon>Autobranchia</taxon>
        <taxon>Pteriomorphia</taxon>
        <taxon>Ostreida</taxon>
        <taxon>Ostreoidea</taxon>
        <taxon>Ostreidae</taxon>
        <taxon>Crassostrea</taxon>
    </lineage>
</organism>
<feature type="region of interest" description="Disordered" evidence="1">
    <location>
        <begin position="290"/>
        <end position="320"/>
    </location>
</feature>
<evidence type="ECO:0000313" key="3">
    <source>
        <dbReference type="Proteomes" id="UP000694844"/>
    </source>
</evidence>
<gene>
    <name evidence="4" type="primary">LOC111122577</name>
</gene>
<feature type="compositionally biased region" description="Polar residues" evidence="1">
    <location>
        <begin position="291"/>
        <end position="320"/>
    </location>
</feature>
<dbReference type="GeneID" id="111122577"/>
<dbReference type="Pfam" id="PF16026">
    <property type="entry name" value="MIEAP"/>
    <property type="match status" value="1"/>
</dbReference>
<dbReference type="OrthoDB" id="6142149at2759"/>
<feature type="domain" description="Mitochondria-eating protein C-terminal" evidence="2">
    <location>
        <begin position="476"/>
        <end position="681"/>
    </location>
</feature>
<protein>
    <submittedName>
        <fullName evidence="4">Uncharacterized protein LOC111122577</fullName>
    </submittedName>
</protein>
<evidence type="ECO:0000256" key="1">
    <source>
        <dbReference type="SAM" id="MobiDB-lite"/>
    </source>
</evidence>
<accession>A0A8B8CW98</accession>